<sequence>MKTIIDEYGSIILCVIAGTAVLAFLGVLLSAAARFGTAFFDSISCALC</sequence>
<accession>A0A6N2VJB0</accession>
<evidence type="ECO:0000256" key="1">
    <source>
        <dbReference type="SAM" id="Phobius"/>
    </source>
</evidence>
<dbReference type="AlphaFoldDB" id="A0A6N2VJB0"/>
<evidence type="ECO:0000313" key="2">
    <source>
        <dbReference type="EMBL" id="VYT29687.1"/>
    </source>
</evidence>
<keyword evidence="1" id="KW-1133">Transmembrane helix</keyword>
<gene>
    <name evidence="2" type="ORF">ACLFYP115_02531</name>
</gene>
<protein>
    <submittedName>
        <fullName evidence="2">Uncharacterized protein</fullName>
    </submittedName>
</protein>
<feature type="transmembrane region" description="Helical" evidence="1">
    <location>
        <begin position="12"/>
        <end position="33"/>
    </location>
</feature>
<reference evidence="2" key="1">
    <citation type="submission" date="2019-11" db="EMBL/GenBank/DDBJ databases">
        <authorList>
            <person name="Feng L."/>
        </authorList>
    </citation>
    <scope>NUCLEOTIDE SEQUENCE</scope>
    <source>
        <strain evidence="2">AcaccaeLFYP115</strain>
    </source>
</reference>
<dbReference type="GeneID" id="69469676"/>
<keyword evidence="1" id="KW-0812">Transmembrane</keyword>
<name>A0A6N2VJB0_9FIRM</name>
<dbReference type="EMBL" id="CACRSQ010000007">
    <property type="protein sequence ID" value="VYT29687.1"/>
    <property type="molecule type" value="Genomic_DNA"/>
</dbReference>
<organism evidence="2">
    <name type="scientific">Anaerostipes caccae</name>
    <dbReference type="NCBI Taxonomy" id="105841"/>
    <lineage>
        <taxon>Bacteria</taxon>
        <taxon>Bacillati</taxon>
        <taxon>Bacillota</taxon>
        <taxon>Clostridia</taxon>
        <taxon>Lachnospirales</taxon>
        <taxon>Lachnospiraceae</taxon>
        <taxon>Anaerostipes</taxon>
    </lineage>
</organism>
<dbReference type="RefSeq" id="WP_006567517.1">
    <property type="nucleotide sequence ID" value="NZ_BAABRZ010000002.1"/>
</dbReference>
<keyword evidence="1" id="KW-0472">Membrane</keyword>
<proteinExistence type="predicted"/>